<reference evidence="1" key="1">
    <citation type="submission" date="2022-11" db="EMBL/GenBank/DDBJ databases">
        <title>Centuries of genome instability and evolution in soft-shell clam transmissible cancer (bioRxiv).</title>
        <authorList>
            <person name="Hart S.F.M."/>
            <person name="Yonemitsu M.A."/>
            <person name="Giersch R.M."/>
            <person name="Beal B.F."/>
            <person name="Arriagada G."/>
            <person name="Davis B.W."/>
            <person name="Ostrander E.A."/>
            <person name="Goff S.P."/>
            <person name="Metzger M.J."/>
        </authorList>
    </citation>
    <scope>NUCLEOTIDE SEQUENCE</scope>
    <source>
        <strain evidence="1">MELC-2E11</strain>
        <tissue evidence="1">Siphon/mantle</tissue>
    </source>
</reference>
<dbReference type="EMBL" id="CP111015">
    <property type="protein sequence ID" value="WAR02003.1"/>
    <property type="molecule type" value="Genomic_DNA"/>
</dbReference>
<dbReference type="Proteomes" id="UP001164746">
    <property type="component" value="Chromosome 4"/>
</dbReference>
<accession>A0ABY7DZG3</accession>
<evidence type="ECO:0000313" key="1">
    <source>
        <dbReference type="EMBL" id="WAR02003.1"/>
    </source>
</evidence>
<evidence type="ECO:0000313" key="2">
    <source>
        <dbReference type="Proteomes" id="UP001164746"/>
    </source>
</evidence>
<keyword evidence="2" id="KW-1185">Reference proteome</keyword>
<gene>
    <name evidence="1" type="ORF">MAR_008561</name>
</gene>
<proteinExistence type="predicted"/>
<organism evidence="1 2">
    <name type="scientific">Mya arenaria</name>
    <name type="common">Soft-shell clam</name>
    <dbReference type="NCBI Taxonomy" id="6604"/>
    <lineage>
        <taxon>Eukaryota</taxon>
        <taxon>Metazoa</taxon>
        <taxon>Spiralia</taxon>
        <taxon>Lophotrochozoa</taxon>
        <taxon>Mollusca</taxon>
        <taxon>Bivalvia</taxon>
        <taxon>Autobranchia</taxon>
        <taxon>Heteroconchia</taxon>
        <taxon>Euheterodonta</taxon>
        <taxon>Imparidentia</taxon>
        <taxon>Neoheterodontei</taxon>
        <taxon>Myida</taxon>
        <taxon>Myoidea</taxon>
        <taxon>Myidae</taxon>
        <taxon>Mya</taxon>
    </lineage>
</organism>
<name>A0ABY7DZG3_MYAAR</name>
<sequence>MEPYFQGRYSTARVSANQTTYLAMEDMAASTQPVIYATR</sequence>
<protein>
    <submittedName>
        <fullName evidence="1">Uncharacterized protein</fullName>
    </submittedName>
</protein>